<keyword evidence="4" id="KW-1185">Reference proteome</keyword>
<feature type="signal peptide" evidence="2">
    <location>
        <begin position="1"/>
        <end position="25"/>
    </location>
</feature>
<sequence>MMCAALQQTTLIAFVAALLASQARADASSANFSLNNLPKTWQQGQSGTNQCAQWMPSNQDALCQNAFINSATDFCLWAPRSTATVSDTEPDEVAWCTQAGHGTRLIPEGTLKSVHFVKTKAYVQVTGTGDFTKMNIVAGDEGGELDPHGENGNGNPIGGLVFTNAFGGKYQQIHQWTNFMSDTEYCFKACIDAPDAELQCNHVYDLQGCFWNMPGNYGDGFEQCQGDVAQYPGVYGASTFFQGTDGKNPAPSPHQAPASYNCSPQPSPGSGLSVSGSSAPSSSGSAASTAATATPTSLTTSVRPSAAASVSATRSGNQTGAASASLASGRVLGVSACLAGAVAAYALLV</sequence>
<feature type="compositionally biased region" description="Low complexity" evidence="1">
    <location>
        <begin position="268"/>
        <end position="302"/>
    </location>
</feature>
<evidence type="ECO:0000256" key="1">
    <source>
        <dbReference type="SAM" id="MobiDB-lite"/>
    </source>
</evidence>
<comment type="caution">
    <text evidence="3">The sequence shown here is derived from an EMBL/GenBank/DDBJ whole genome shotgun (WGS) entry which is preliminary data.</text>
</comment>
<keyword evidence="2" id="KW-0732">Signal</keyword>
<reference evidence="3" key="1">
    <citation type="journal article" date="2023" name="PhytoFront">
        <title>Draft Genome Resources of Seven Strains of Tilletia horrida, Causal Agent of Kernel Smut of Rice.</title>
        <authorList>
            <person name="Khanal S."/>
            <person name="Antony Babu S."/>
            <person name="Zhou X.G."/>
        </authorList>
    </citation>
    <scope>NUCLEOTIDE SEQUENCE</scope>
    <source>
        <strain evidence="3">TX3</strain>
    </source>
</reference>
<dbReference type="Proteomes" id="UP001176521">
    <property type="component" value="Unassembled WGS sequence"/>
</dbReference>
<protein>
    <recommendedName>
        <fullName evidence="5">Carbohydrate-binding module family 13 protein</fullName>
    </recommendedName>
</protein>
<gene>
    <name evidence="3" type="ORF">OC842_006000</name>
</gene>
<evidence type="ECO:0008006" key="5">
    <source>
        <dbReference type="Google" id="ProtNLM"/>
    </source>
</evidence>
<evidence type="ECO:0000313" key="4">
    <source>
        <dbReference type="Proteomes" id="UP001176521"/>
    </source>
</evidence>
<dbReference type="EMBL" id="JAPDMQ010000482">
    <property type="protein sequence ID" value="KAK0523903.1"/>
    <property type="molecule type" value="Genomic_DNA"/>
</dbReference>
<organism evidence="3 4">
    <name type="scientific">Tilletia horrida</name>
    <dbReference type="NCBI Taxonomy" id="155126"/>
    <lineage>
        <taxon>Eukaryota</taxon>
        <taxon>Fungi</taxon>
        <taxon>Dikarya</taxon>
        <taxon>Basidiomycota</taxon>
        <taxon>Ustilaginomycotina</taxon>
        <taxon>Exobasidiomycetes</taxon>
        <taxon>Tilletiales</taxon>
        <taxon>Tilletiaceae</taxon>
        <taxon>Tilletia</taxon>
    </lineage>
</organism>
<feature type="chain" id="PRO_5042821400" description="Carbohydrate-binding module family 13 protein" evidence="2">
    <location>
        <begin position="26"/>
        <end position="349"/>
    </location>
</feature>
<name>A0AAN6G6S4_9BASI</name>
<evidence type="ECO:0000313" key="3">
    <source>
        <dbReference type="EMBL" id="KAK0523903.1"/>
    </source>
</evidence>
<dbReference type="AlphaFoldDB" id="A0AAN6G6S4"/>
<feature type="region of interest" description="Disordered" evidence="1">
    <location>
        <begin position="242"/>
        <end position="302"/>
    </location>
</feature>
<accession>A0AAN6G6S4</accession>
<proteinExistence type="predicted"/>
<evidence type="ECO:0000256" key="2">
    <source>
        <dbReference type="SAM" id="SignalP"/>
    </source>
</evidence>